<dbReference type="EMBL" id="BDQM01000014">
    <property type="protein sequence ID" value="GAW96442.1"/>
    <property type="molecule type" value="Genomic_DNA"/>
</dbReference>
<dbReference type="InterPro" id="IPR050188">
    <property type="entry name" value="RluA_PseudoU_synthase"/>
</dbReference>
<keyword evidence="2 4" id="KW-0413">Isomerase</keyword>
<proteinExistence type="inferred from homology"/>
<dbReference type="InterPro" id="IPR006145">
    <property type="entry name" value="PsdUridine_synth_RsuA/RluA"/>
</dbReference>
<evidence type="ECO:0000256" key="1">
    <source>
        <dbReference type="ARBA" id="ARBA00010876"/>
    </source>
</evidence>
<evidence type="ECO:0000313" key="7">
    <source>
        <dbReference type="Proteomes" id="UP000197068"/>
    </source>
</evidence>
<dbReference type="RefSeq" id="WP_057180988.1">
    <property type="nucleotide sequence ID" value="NZ_BDQM01000014.1"/>
</dbReference>
<dbReference type="PANTHER" id="PTHR21600">
    <property type="entry name" value="MITOCHONDRIAL RNA PSEUDOURIDINE SYNTHASE"/>
    <property type="match status" value="1"/>
</dbReference>
<protein>
    <recommendedName>
        <fullName evidence="4">Pseudouridine synthase</fullName>
        <ecNumber evidence="4">5.4.99.-</ecNumber>
    </recommendedName>
</protein>
<sequence>MSDKLRVSEAGSLLIFLNAKLQGWSKKKIKQRLQLGCVLVNGESVVKHDHPLNAGDDVEVLAQGKRFDASKTKSASAKLEILFSDHDLIVINKPAGLLSVATAQENKVTALAILRNQLSKAKKAVKLWPVHRLDRDTSGVLMFATSREMREAINAKWAEADKVYLAVVEGVPEPKSGTINQPLRLDDKQYKMHVGAHEDAKNAITHFSTVRSVNQRSLLEVKLDTGRQHQIRAHLSWLGYPIVGDPRYGNDGARMGLHAQRLTITRPKGDRLTIEAPMPNDLITLLR</sequence>
<comment type="catalytic activity">
    <reaction evidence="4">
        <text>a uridine in RNA = a pseudouridine in RNA</text>
        <dbReference type="Rhea" id="RHEA:48348"/>
        <dbReference type="Rhea" id="RHEA-COMP:12068"/>
        <dbReference type="Rhea" id="RHEA-COMP:12069"/>
        <dbReference type="ChEBI" id="CHEBI:65314"/>
        <dbReference type="ChEBI" id="CHEBI:65315"/>
    </reaction>
</comment>
<dbReference type="InterPro" id="IPR006224">
    <property type="entry name" value="PsdUridine_synth_RluA-like_CS"/>
</dbReference>
<accession>A0ABQ0MW20</accession>
<dbReference type="Gene3D" id="3.10.290.10">
    <property type="entry name" value="RNA-binding S4 domain"/>
    <property type="match status" value="1"/>
</dbReference>
<organism evidence="6 7">
    <name type="scientific">Colwellia marinimaniae</name>
    <dbReference type="NCBI Taxonomy" id="1513592"/>
    <lineage>
        <taxon>Bacteria</taxon>
        <taxon>Pseudomonadati</taxon>
        <taxon>Pseudomonadota</taxon>
        <taxon>Gammaproteobacteria</taxon>
        <taxon>Alteromonadales</taxon>
        <taxon>Colwelliaceae</taxon>
        <taxon>Colwellia</taxon>
    </lineage>
</organism>
<keyword evidence="7" id="KW-1185">Reference proteome</keyword>
<keyword evidence="3" id="KW-0694">RNA-binding</keyword>
<dbReference type="InterPro" id="IPR036986">
    <property type="entry name" value="S4_RNA-bd_sf"/>
</dbReference>
<reference evidence="6 7" key="1">
    <citation type="submission" date="2017-06" db="EMBL/GenBank/DDBJ databases">
        <title>Whole Genome Sequences of Colwellia marinimaniae MTCD1.</title>
        <authorList>
            <person name="Kusumoto H."/>
            <person name="Inoue M."/>
            <person name="Tanikawa K."/>
            <person name="Maeji H."/>
            <person name="Cameron J.H."/>
            <person name="Bartlett D.H."/>
        </authorList>
    </citation>
    <scope>NUCLEOTIDE SEQUENCE [LARGE SCALE GENOMIC DNA]</scope>
    <source>
        <strain evidence="6 7">MTCD1</strain>
    </source>
</reference>
<dbReference type="PROSITE" id="PS50889">
    <property type="entry name" value="S4"/>
    <property type="match status" value="1"/>
</dbReference>
<dbReference type="SUPFAM" id="SSF55120">
    <property type="entry name" value="Pseudouridine synthase"/>
    <property type="match status" value="1"/>
</dbReference>
<dbReference type="Proteomes" id="UP000197068">
    <property type="component" value="Unassembled WGS sequence"/>
</dbReference>
<dbReference type="PROSITE" id="PS01129">
    <property type="entry name" value="PSI_RLU"/>
    <property type="match status" value="1"/>
</dbReference>
<evidence type="ECO:0000256" key="3">
    <source>
        <dbReference type="PROSITE-ProRule" id="PRU00182"/>
    </source>
</evidence>
<feature type="domain" description="Pseudouridine synthase RsuA/RluA-like" evidence="5">
    <location>
        <begin position="87"/>
        <end position="236"/>
    </location>
</feature>
<comment type="caution">
    <text evidence="6">The sequence shown here is derived from an EMBL/GenBank/DDBJ whole genome shotgun (WGS) entry which is preliminary data.</text>
</comment>
<comment type="similarity">
    <text evidence="1 4">Belongs to the pseudouridine synthase RluA family.</text>
</comment>
<dbReference type="EC" id="5.4.99.-" evidence="4"/>
<evidence type="ECO:0000256" key="2">
    <source>
        <dbReference type="ARBA" id="ARBA00023235"/>
    </source>
</evidence>
<dbReference type="Pfam" id="PF00849">
    <property type="entry name" value="PseudoU_synth_2"/>
    <property type="match status" value="1"/>
</dbReference>
<evidence type="ECO:0000259" key="5">
    <source>
        <dbReference type="Pfam" id="PF00849"/>
    </source>
</evidence>
<dbReference type="CDD" id="cd00165">
    <property type="entry name" value="S4"/>
    <property type="match status" value="1"/>
</dbReference>
<dbReference type="InterPro" id="IPR006225">
    <property type="entry name" value="PsdUridine_synth_RluC/D"/>
</dbReference>
<evidence type="ECO:0000313" key="6">
    <source>
        <dbReference type="EMBL" id="GAW96442.1"/>
    </source>
</evidence>
<dbReference type="CDD" id="cd02869">
    <property type="entry name" value="PseudoU_synth_RluA_like"/>
    <property type="match status" value="1"/>
</dbReference>
<dbReference type="NCBIfam" id="TIGR00005">
    <property type="entry name" value="rluA_subfam"/>
    <property type="match status" value="1"/>
</dbReference>
<gene>
    <name evidence="6" type="ORF">MTCD1_02056</name>
</gene>
<dbReference type="InterPro" id="IPR020103">
    <property type="entry name" value="PsdUridine_synth_cat_dom_sf"/>
</dbReference>
<dbReference type="Gene3D" id="3.30.2350.10">
    <property type="entry name" value="Pseudouridine synthase"/>
    <property type="match status" value="1"/>
</dbReference>
<evidence type="ECO:0000256" key="4">
    <source>
        <dbReference type="RuleBase" id="RU362028"/>
    </source>
</evidence>
<name>A0ABQ0MW20_9GAMM</name>
<dbReference type="SUPFAM" id="SSF55174">
    <property type="entry name" value="Alpha-L RNA-binding motif"/>
    <property type="match status" value="1"/>
</dbReference>
<comment type="function">
    <text evidence="4">Responsible for synthesis of pseudouridine from uracil.</text>
</comment>